<evidence type="ECO:0000256" key="1">
    <source>
        <dbReference type="SAM" id="MobiDB-lite"/>
    </source>
</evidence>
<dbReference type="AlphaFoldDB" id="A0A7X5TTW3"/>
<proteinExistence type="predicted"/>
<evidence type="ECO:0000259" key="3">
    <source>
        <dbReference type="Pfam" id="PF01757"/>
    </source>
</evidence>
<dbReference type="PANTHER" id="PTHR36927:SF1">
    <property type="entry name" value="MDO-LIKE PROTEIN"/>
    <property type="match status" value="1"/>
</dbReference>
<comment type="caution">
    <text evidence="4">The sequence shown here is derived from an EMBL/GenBank/DDBJ whole genome shotgun (WGS) entry which is preliminary data.</text>
</comment>
<feature type="transmembrane region" description="Helical" evidence="2">
    <location>
        <begin position="224"/>
        <end position="244"/>
    </location>
</feature>
<feature type="domain" description="Acyltransferase 3" evidence="3">
    <location>
        <begin position="47"/>
        <end position="378"/>
    </location>
</feature>
<reference evidence="4 5" key="1">
    <citation type="submission" date="2020-02" db="EMBL/GenBank/DDBJ databases">
        <title>Sequencing the genomes of 1000 actinobacteria strains.</title>
        <authorList>
            <person name="Klenk H.-P."/>
        </authorList>
    </citation>
    <scope>NUCLEOTIDE SEQUENCE [LARGE SCALE GENOMIC DNA]</scope>
    <source>
        <strain evidence="4 5">DSM 27960</strain>
    </source>
</reference>
<protein>
    <submittedName>
        <fullName evidence="4">Peptidoglycan/LPS O-acetylase OafA/YrhL</fullName>
    </submittedName>
</protein>
<feature type="transmembrane region" description="Helical" evidence="2">
    <location>
        <begin position="199"/>
        <end position="218"/>
    </location>
</feature>
<dbReference type="EMBL" id="JAAMOX010000002">
    <property type="protein sequence ID" value="NIH54625.1"/>
    <property type="molecule type" value="Genomic_DNA"/>
</dbReference>
<keyword evidence="5" id="KW-1185">Reference proteome</keyword>
<sequence length="461" mass="49184">MTAVAQHPGANTRPAQRATRTAAALPATTSTRPESSPQRAAQPHRDRSIDLVRAVLLVIVVALHAFMVGVSNGAEGIVLGNATEGQEWFVPVTWVVQIMPLFFLIGGFSSITHWRRMREKGHSSSDYVISRLQRLVIPGVVLAAVVGIGLLAMTLAGVPADIVATAGFRISQPLWFLGVYILCSGLVPTMVRLHEWRPVPSMLALIGLAAAVDVARFATGIDAIGFANLLFVWLAVQQAGFWLADGRFERIRPRTQLILAGAGLVVLAMLTIEGPYSADMLQNLNPPTVTLVALGTTQLFVFTLIRKPLRHLATVPRVSKTIDVLGAHSMTVYLWHMPVLIMLAGGLLLSGVELVEPMSQGWWDSRTLWLAVVGLAVVPVARVFGRVEKARFQAPRVGNSAFSGILSAAAVLLGAGGVLTLLITGISLEGALIATGLMAASVGTIVLAQKRSYAPIPRPTN</sequence>
<dbReference type="GO" id="GO:0016747">
    <property type="term" value="F:acyltransferase activity, transferring groups other than amino-acyl groups"/>
    <property type="evidence" value="ECO:0007669"/>
    <property type="project" value="InterPro"/>
</dbReference>
<name>A0A7X5TTW3_9MICO</name>
<feature type="transmembrane region" description="Helical" evidence="2">
    <location>
        <begin position="288"/>
        <end position="305"/>
    </location>
</feature>
<dbReference type="PANTHER" id="PTHR36927">
    <property type="entry name" value="BLR4337 PROTEIN"/>
    <property type="match status" value="1"/>
</dbReference>
<feature type="transmembrane region" description="Helical" evidence="2">
    <location>
        <begin position="256"/>
        <end position="276"/>
    </location>
</feature>
<feature type="transmembrane region" description="Helical" evidence="2">
    <location>
        <begin position="397"/>
        <end position="424"/>
    </location>
</feature>
<feature type="compositionally biased region" description="Low complexity" evidence="1">
    <location>
        <begin position="12"/>
        <end position="33"/>
    </location>
</feature>
<dbReference type="Pfam" id="PF01757">
    <property type="entry name" value="Acyl_transf_3"/>
    <property type="match status" value="1"/>
</dbReference>
<evidence type="ECO:0000313" key="5">
    <source>
        <dbReference type="Proteomes" id="UP000541033"/>
    </source>
</evidence>
<feature type="region of interest" description="Disordered" evidence="1">
    <location>
        <begin position="1"/>
        <end position="45"/>
    </location>
</feature>
<evidence type="ECO:0000256" key="2">
    <source>
        <dbReference type="SAM" id="Phobius"/>
    </source>
</evidence>
<feature type="transmembrane region" description="Helical" evidence="2">
    <location>
        <begin position="54"/>
        <end position="74"/>
    </location>
</feature>
<gene>
    <name evidence="4" type="ORF">FHX76_002521</name>
</gene>
<keyword evidence="2" id="KW-0812">Transmembrane</keyword>
<feature type="transmembrane region" description="Helical" evidence="2">
    <location>
        <begin position="368"/>
        <end position="385"/>
    </location>
</feature>
<dbReference type="RefSeq" id="WP_167151086.1">
    <property type="nucleotide sequence ID" value="NZ_JAAMOX010000002.1"/>
</dbReference>
<feature type="transmembrane region" description="Helical" evidence="2">
    <location>
        <begin position="170"/>
        <end position="187"/>
    </location>
</feature>
<evidence type="ECO:0000313" key="4">
    <source>
        <dbReference type="EMBL" id="NIH54625.1"/>
    </source>
</evidence>
<feature type="transmembrane region" description="Helical" evidence="2">
    <location>
        <begin position="135"/>
        <end position="158"/>
    </location>
</feature>
<accession>A0A7X5TTW3</accession>
<feature type="transmembrane region" description="Helical" evidence="2">
    <location>
        <begin position="325"/>
        <end position="348"/>
    </location>
</feature>
<feature type="transmembrane region" description="Helical" evidence="2">
    <location>
        <begin position="94"/>
        <end position="114"/>
    </location>
</feature>
<keyword evidence="2" id="KW-0472">Membrane</keyword>
<feature type="transmembrane region" description="Helical" evidence="2">
    <location>
        <begin position="430"/>
        <end position="448"/>
    </location>
</feature>
<keyword evidence="2" id="KW-1133">Transmembrane helix</keyword>
<dbReference type="InterPro" id="IPR050623">
    <property type="entry name" value="Glucan_succinyl_AcylTrfase"/>
</dbReference>
<dbReference type="Proteomes" id="UP000541033">
    <property type="component" value="Unassembled WGS sequence"/>
</dbReference>
<dbReference type="InterPro" id="IPR002656">
    <property type="entry name" value="Acyl_transf_3_dom"/>
</dbReference>
<organism evidence="4 5">
    <name type="scientific">Lysinibacter cavernae</name>
    <dbReference type="NCBI Taxonomy" id="1640652"/>
    <lineage>
        <taxon>Bacteria</taxon>
        <taxon>Bacillati</taxon>
        <taxon>Actinomycetota</taxon>
        <taxon>Actinomycetes</taxon>
        <taxon>Micrococcales</taxon>
        <taxon>Microbacteriaceae</taxon>
        <taxon>Lysinibacter</taxon>
    </lineage>
</organism>